<comment type="caution">
    <text evidence="1">The sequence shown here is derived from an EMBL/GenBank/DDBJ whole genome shotgun (WGS) entry which is preliminary data.</text>
</comment>
<accession>A0ABV2Q5A3</accession>
<dbReference type="Proteomes" id="UP001549320">
    <property type="component" value="Unassembled WGS sequence"/>
</dbReference>
<proteinExistence type="predicted"/>
<sequence length="107" mass="10610">MANGQRVSIAGNGGVAQGHSRCIRRPGAFAYGNGAGTRSLGRIADGYCAGVDGLGGAANGDGIGSTRDRVGATRRTASPRTNRNIGCGAFIAAGCAIACNVTRIRAS</sequence>
<dbReference type="RefSeq" id="WP_354441995.1">
    <property type="nucleotide sequence ID" value="NZ_JBEPSH010000002.1"/>
</dbReference>
<dbReference type="EMBL" id="JBEPSH010000002">
    <property type="protein sequence ID" value="MET4576112.1"/>
    <property type="molecule type" value="Genomic_DNA"/>
</dbReference>
<reference evidence="1 2" key="1">
    <citation type="submission" date="2024-06" db="EMBL/GenBank/DDBJ databases">
        <title>Sorghum-associated microbial communities from plants grown in Nebraska, USA.</title>
        <authorList>
            <person name="Schachtman D."/>
        </authorList>
    </citation>
    <scope>NUCLEOTIDE SEQUENCE [LARGE SCALE GENOMIC DNA]</scope>
    <source>
        <strain evidence="1 2">2709</strain>
    </source>
</reference>
<keyword evidence="2" id="KW-1185">Reference proteome</keyword>
<name>A0ABV2Q5A3_9BURK</name>
<organism evidence="1 2">
    <name type="scientific">Ottowia thiooxydans</name>
    <dbReference type="NCBI Taxonomy" id="219182"/>
    <lineage>
        <taxon>Bacteria</taxon>
        <taxon>Pseudomonadati</taxon>
        <taxon>Pseudomonadota</taxon>
        <taxon>Betaproteobacteria</taxon>
        <taxon>Burkholderiales</taxon>
        <taxon>Comamonadaceae</taxon>
        <taxon>Ottowia</taxon>
    </lineage>
</organism>
<evidence type="ECO:0000313" key="1">
    <source>
        <dbReference type="EMBL" id="MET4576112.1"/>
    </source>
</evidence>
<evidence type="ECO:0000313" key="2">
    <source>
        <dbReference type="Proteomes" id="UP001549320"/>
    </source>
</evidence>
<protein>
    <submittedName>
        <fullName evidence="1">Uncharacterized protein</fullName>
    </submittedName>
</protein>
<gene>
    <name evidence="1" type="ORF">ABIE13_001212</name>
</gene>